<evidence type="ECO:0000256" key="1">
    <source>
        <dbReference type="SAM" id="MobiDB-lite"/>
    </source>
</evidence>
<proteinExistence type="predicted"/>
<dbReference type="AlphaFoldDB" id="A0A5B7F0W9"/>
<name>A0A5B7F0W9_PORTR</name>
<keyword evidence="3" id="KW-1185">Reference proteome</keyword>
<dbReference type="Proteomes" id="UP000324222">
    <property type="component" value="Unassembled WGS sequence"/>
</dbReference>
<reference evidence="2 3" key="1">
    <citation type="submission" date="2019-05" db="EMBL/GenBank/DDBJ databases">
        <title>Another draft genome of Portunus trituberculatus and its Hox gene families provides insights of decapod evolution.</title>
        <authorList>
            <person name="Jeong J.-H."/>
            <person name="Song I."/>
            <person name="Kim S."/>
            <person name="Choi T."/>
            <person name="Kim D."/>
            <person name="Ryu S."/>
            <person name="Kim W."/>
        </authorList>
    </citation>
    <scope>NUCLEOTIDE SEQUENCE [LARGE SCALE GENOMIC DNA]</scope>
    <source>
        <tissue evidence="2">Muscle</tissue>
    </source>
</reference>
<accession>A0A5B7F0W9</accession>
<evidence type="ECO:0000313" key="3">
    <source>
        <dbReference type="Proteomes" id="UP000324222"/>
    </source>
</evidence>
<feature type="region of interest" description="Disordered" evidence="1">
    <location>
        <begin position="82"/>
        <end position="103"/>
    </location>
</feature>
<comment type="caution">
    <text evidence="2">The sequence shown here is derived from an EMBL/GenBank/DDBJ whole genome shotgun (WGS) entry which is preliminary data.</text>
</comment>
<gene>
    <name evidence="2" type="ORF">E2C01_033738</name>
</gene>
<sequence length="103" mass="11606">MDGYICHGAPWRLCGVPVVSLCNHPSSQYAAPGRSLTIAAFLSSHYSAKPTDKIRRGARLVMQKYLYLPQIHLWTMKLKNKDSPSCLPLHVPQRPSEAPHKHF</sequence>
<protein>
    <submittedName>
        <fullName evidence="2">Uncharacterized protein</fullName>
    </submittedName>
</protein>
<dbReference type="EMBL" id="VSRR010004606">
    <property type="protein sequence ID" value="MPC40182.1"/>
    <property type="molecule type" value="Genomic_DNA"/>
</dbReference>
<evidence type="ECO:0000313" key="2">
    <source>
        <dbReference type="EMBL" id="MPC40182.1"/>
    </source>
</evidence>
<organism evidence="2 3">
    <name type="scientific">Portunus trituberculatus</name>
    <name type="common">Swimming crab</name>
    <name type="synonym">Neptunus trituberculatus</name>
    <dbReference type="NCBI Taxonomy" id="210409"/>
    <lineage>
        <taxon>Eukaryota</taxon>
        <taxon>Metazoa</taxon>
        <taxon>Ecdysozoa</taxon>
        <taxon>Arthropoda</taxon>
        <taxon>Crustacea</taxon>
        <taxon>Multicrustacea</taxon>
        <taxon>Malacostraca</taxon>
        <taxon>Eumalacostraca</taxon>
        <taxon>Eucarida</taxon>
        <taxon>Decapoda</taxon>
        <taxon>Pleocyemata</taxon>
        <taxon>Brachyura</taxon>
        <taxon>Eubrachyura</taxon>
        <taxon>Portunoidea</taxon>
        <taxon>Portunidae</taxon>
        <taxon>Portuninae</taxon>
        <taxon>Portunus</taxon>
    </lineage>
</organism>